<evidence type="ECO:0000313" key="2">
    <source>
        <dbReference type="EMBL" id="RNF84436.1"/>
    </source>
</evidence>
<keyword evidence="3" id="KW-1185">Reference proteome</keyword>
<dbReference type="PANTHER" id="PTHR43781:SF1">
    <property type="entry name" value="SACCHAROPINE DEHYDROGENASE"/>
    <property type="match status" value="1"/>
</dbReference>
<dbReference type="InterPro" id="IPR036291">
    <property type="entry name" value="NAD(P)-bd_dom_sf"/>
</dbReference>
<reference evidence="2 3" key="1">
    <citation type="submission" date="2018-11" db="EMBL/GenBank/DDBJ databases">
        <title>Lysobacter cryohumiis sp. nov., isolated from soil in the Tianshan Mountains, Xinjiang, China.</title>
        <authorList>
            <person name="Luo Y."/>
            <person name="Sheng H."/>
        </authorList>
    </citation>
    <scope>NUCLEOTIDE SEQUENCE [LARGE SCALE GENOMIC DNA]</scope>
    <source>
        <strain evidence="2 3">ZS60</strain>
    </source>
</reference>
<sequence length="339" mass="35812">MAENKMTEDNKIVAVYGATGHTGAFVVAELLRRGLNVVAVGRDVSTVPAGVPARTAAIDDPAALDRAFDGCAVVINCAGPFLETASPIVEAALRAGSSYLDVTAEQASALAIFERYDERAREAGVALIPAAGFYGGLADVLATALVGRGSGDDMTVAIALDRWWPTKGTRKTGERNRVPRVVVENGALVPMTIPARQKEWTFAAPHGVQTVEELAFSEVITISRHLKVSNLRAYLNVASLTDVRDAATPPPTAIDSQGRSAQQFAMEVLASGDGGSRRALAWGQDIYAVTAPLVVEAAQRMLQPSFDRTGAIALGEAFDAEDFLRSFQPGQLAFELDAA</sequence>
<gene>
    <name evidence="2" type="ORF">EER27_08670</name>
</gene>
<protein>
    <submittedName>
        <fullName evidence="2">NAD-dependent epimerase/dehydratase family protein</fullName>
    </submittedName>
</protein>
<evidence type="ECO:0000313" key="3">
    <source>
        <dbReference type="Proteomes" id="UP000267049"/>
    </source>
</evidence>
<name>A0A3M8SYB3_9GAMM</name>
<dbReference type="RefSeq" id="WP_123087622.1">
    <property type="nucleotide sequence ID" value="NZ_RIBS01000003.1"/>
</dbReference>
<dbReference type="OrthoDB" id="4420885at2"/>
<evidence type="ECO:0000259" key="1">
    <source>
        <dbReference type="Pfam" id="PF13460"/>
    </source>
</evidence>
<feature type="domain" description="NAD(P)-binding" evidence="1">
    <location>
        <begin position="17"/>
        <end position="96"/>
    </location>
</feature>
<dbReference type="Proteomes" id="UP000267049">
    <property type="component" value="Unassembled WGS sequence"/>
</dbReference>
<dbReference type="EMBL" id="RIBS01000003">
    <property type="protein sequence ID" value="RNF84436.1"/>
    <property type="molecule type" value="Genomic_DNA"/>
</dbReference>
<dbReference type="PANTHER" id="PTHR43781">
    <property type="entry name" value="SACCHAROPINE DEHYDROGENASE"/>
    <property type="match status" value="1"/>
</dbReference>
<dbReference type="InterPro" id="IPR016040">
    <property type="entry name" value="NAD(P)-bd_dom"/>
</dbReference>
<comment type="caution">
    <text evidence="2">The sequence shown here is derived from an EMBL/GenBank/DDBJ whole genome shotgun (WGS) entry which is preliminary data.</text>
</comment>
<dbReference type="Pfam" id="PF13460">
    <property type="entry name" value="NAD_binding_10"/>
    <property type="match status" value="1"/>
</dbReference>
<dbReference type="AlphaFoldDB" id="A0A3M8SYB3"/>
<dbReference type="Gene3D" id="3.40.50.720">
    <property type="entry name" value="NAD(P)-binding Rossmann-like Domain"/>
    <property type="match status" value="1"/>
</dbReference>
<dbReference type="SUPFAM" id="SSF51735">
    <property type="entry name" value="NAD(P)-binding Rossmann-fold domains"/>
    <property type="match status" value="1"/>
</dbReference>
<proteinExistence type="predicted"/>
<accession>A0A3M8SYB3</accession>
<organism evidence="2 3">
    <name type="scientific">Montanilutibacter psychrotolerans</name>
    <dbReference type="NCBI Taxonomy" id="1327343"/>
    <lineage>
        <taxon>Bacteria</taxon>
        <taxon>Pseudomonadati</taxon>
        <taxon>Pseudomonadota</taxon>
        <taxon>Gammaproteobacteria</taxon>
        <taxon>Lysobacterales</taxon>
        <taxon>Lysobacteraceae</taxon>
        <taxon>Montanilutibacter</taxon>
    </lineage>
</organism>